<evidence type="ECO:0000256" key="6">
    <source>
        <dbReference type="ARBA" id="ARBA00023277"/>
    </source>
</evidence>
<accession>A0A1W1VWU8</accession>
<dbReference type="InterPro" id="IPR055235">
    <property type="entry name" value="ASD1_cat"/>
</dbReference>
<dbReference type="Pfam" id="PF06964">
    <property type="entry name" value="Alpha-L-AF_C"/>
    <property type="match status" value="1"/>
</dbReference>
<organism evidence="9 10">
    <name type="scientific">Deinococcus hopiensis KR-140</name>
    <dbReference type="NCBI Taxonomy" id="695939"/>
    <lineage>
        <taxon>Bacteria</taxon>
        <taxon>Thermotogati</taxon>
        <taxon>Deinococcota</taxon>
        <taxon>Deinococci</taxon>
        <taxon>Deinococcales</taxon>
        <taxon>Deinococcaceae</taxon>
        <taxon>Deinococcus</taxon>
    </lineage>
</organism>
<dbReference type="SUPFAM" id="SSF51445">
    <property type="entry name" value="(Trans)glycosidases"/>
    <property type="match status" value="1"/>
</dbReference>
<protein>
    <recommendedName>
        <fullName evidence="4">non-reducing end alpha-L-arabinofuranosidase</fullName>
        <ecNumber evidence="4">3.2.1.55</ecNumber>
    </recommendedName>
</protein>
<dbReference type="Gene3D" id="3.20.20.80">
    <property type="entry name" value="Glycosidases"/>
    <property type="match status" value="1"/>
</dbReference>
<keyword evidence="6" id="KW-0119">Carbohydrate metabolism</keyword>
<dbReference type="PANTHER" id="PTHR43576:SF2">
    <property type="entry name" value="INTRACELLULAR EXO-ALPHA-L-ARABINOFURANOSIDASE 2"/>
    <property type="match status" value="1"/>
</dbReference>
<dbReference type="InterPro" id="IPR010720">
    <property type="entry name" value="Alpha-L-AF_C"/>
</dbReference>
<evidence type="ECO:0000256" key="7">
    <source>
        <dbReference type="ARBA" id="ARBA00023295"/>
    </source>
</evidence>
<dbReference type="Proteomes" id="UP000192582">
    <property type="component" value="Unassembled WGS sequence"/>
</dbReference>
<evidence type="ECO:0000256" key="2">
    <source>
        <dbReference type="ARBA" id="ARBA00007186"/>
    </source>
</evidence>
<evidence type="ECO:0000256" key="5">
    <source>
        <dbReference type="ARBA" id="ARBA00022801"/>
    </source>
</evidence>
<dbReference type="STRING" id="695939.SAMN00790413_06150"/>
<dbReference type="GO" id="GO:0046373">
    <property type="term" value="P:L-arabinose metabolic process"/>
    <property type="evidence" value="ECO:0007669"/>
    <property type="project" value="InterPro"/>
</dbReference>
<gene>
    <name evidence="9" type="ORF">SAMN00790413_06150</name>
</gene>
<dbReference type="AlphaFoldDB" id="A0A1W1VWU8"/>
<name>A0A1W1VWU8_9DEIO</name>
<keyword evidence="10" id="KW-1185">Reference proteome</keyword>
<dbReference type="GO" id="GO:0046556">
    <property type="term" value="F:alpha-L-arabinofuranosidase activity"/>
    <property type="evidence" value="ECO:0007669"/>
    <property type="project" value="UniProtKB-EC"/>
</dbReference>
<feature type="domain" description="Alpha-L-arabinofuranosidase C-terminal" evidence="8">
    <location>
        <begin position="296"/>
        <end position="488"/>
    </location>
</feature>
<evidence type="ECO:0000256" key="4">
    <source>
        <dbReference type="ARBA" id="ARBA00012670"/>
    </source>
</evidence>
<comment type="subunit">
    <text evidence="3">Homohexamer; trimer of dimers.</text>
</comment>
<dbReference type="PANTHER" id="PTHR43576">
    <property type="entry name" value="ALPHA-L-ARABINOFURANOSIDASE C-RELATED"/>
    <property type="match status" value="1"/>
</dbReference>
<dbReference type="EC" id="3.2.1.55" evidence="4"/>
<dbReference type="Pfam" id="PF22848">
    <property type="entry name" value="ASD1_dom"/>
    <property type="match status" value="1"/>
</dbReference>
<dbReference type="InterPro" id="IPR017853">
    <property type="entry name" value="GH"/>
</dbReference>
<dbReference type="Gene3D" id="2.60.40.1180">
    <property type="entry name" value="Golgi alpha-mannosidase II"/>
    <property type="match status" value="1"/>
</dbReference>
<reference evidence="9 10" key="1">
    <citation type="submission" date="2017-04" db="EMBL/GenBank/DDBJ databases">
        <authorList>
            <person name="Afonso C.L."/>
            <person name="Miller P.J."/>
            <person name="Scott M.A."/>
            <person name="Spackman E."/>
            <person name="Goraichik I."/>
            <person name="Dimitrov K.M."/>
            <person name="Suarez D.L."/>
            <person name="Swayne D.E."/>
        </authorList>
    </citation>
    <scope>NUCLEOTIDE SEQUENCE [LARGE SCALE GENOMIC DNA]</scope>
    <source>
        <strain evidence="9 10">KR-140</strain>
    </source>
</reference>
<proteinExistence type="inferred from homology"/>
<comment type="catalytic activity">
    <reaction evidence="1">
        <text>Hydrolysis of terminal non-reducing alpha-L-arabinofuranoside residues in alpha-L-arabinosides.</text>
        <dbReference type="EC" id="3.2.1.55"/>
    </reaction>
</comment>
<evidence type="ECO:0000313" key="10">
    <source>
        <dbReference type="Proteomes" id="UP000192582"/>
    </source>
</evidence>
<sequence length="500" mass="56364">MKHYVVINADMTKGTINRNVYGHFSEHLGRCVYEGLWVGEDSPIPNTSGIRNDVVEALKEIRVPVLRWPGGCFADEYHWKDGIGPRGQRKRMVNTHWGGMVENNHFGTHEFMLLCELLGCEPYISGNVGSGTVQEMSEWVEYLTFDGESPMAELRKANGRAEPWKVKYFGVGNENWGCGGNMRPQYYADQYRQYQTFVRNYGDNKIYKIACGPNIDDYDWMERVMKDTHPFMDAISIHYYTIPGEFWKGKGAATGFSEDEWATTIRKAWFIDELITKHAAIMDRYDPSKRIGMIVDEWGTWFDVEVGTNPGFLYQQNTIRDALVAGISLNIFNEHCDRVVMANIAQMVNVLQSVILTEGEKMILTPTYHVFNMYKVHQDALLVDTHALPVGIQNEDRPHPSLSVSTSKDAQGLLHISLCNADLLSENEVTLDLRGLAAPGVLVTGTVMNSEIRDAHNTFEAPGVVMPSEFKAFAVEGTIIRVTLPRMSVTVLEVAPAMEA</sequence>
<evidence type="ECO:0000259" key="8">
    <source>
        <dbReference type="SMART" id="SM00813"/>
    </source>
</evidence>
<keyword evidence="5" id="KW-0378">Hydrolase</keyword>
<dbReference type="SUPFAM" id="SSF51011">
    <property type="entry name" value="Glycosyl hydrolase domain"/>
    <property type="match status" value="1"/>
</dbReference>
<dbReference type="EMBL" id="FWWU01000011">
    <property type="protein sequence ID" value="SMB97733.1"/>
    <property type="molecule type" value="Genomic_DNA"/>
</dbReference>
<evidence type="ECO:0000256" key="1">
    <source>
        <dbReference type="ARBA" id="ARBA00001462"/>
    </source>
</evidence>
<dbReference type="RefSeq" id="WP_084051447.1">
    <property type="nucleotide sequence ID" value="NZ_FWWU01000011.1"/>
</dbReference>
<dbReference type="InterPro" id="IPR013780">
    <property type="entry name" value="Glyco_hydro_b"/>
</dbReference>
<dbReference type="OrthoDB" id="9758333at2"/>
<comment type="similarity">
    <text evidence="2">Belongs to the glycosyl hydrolase 51 family.</text>
</comment>
<dbReference type="GO" id="GO:0000272">
    <property type="term" value="P:polysaccharide catabolic process"/>
    <property type="evidence" value="ECO:0007669"/>
    <property type="project" value="TreeGrafter"/>
</dbReference>
<evidence type="ECO:0000256" key="3">
    <source>
        <dbReference type="ARBA" id="ARBA00011165"/>
    </source>
</evidence>
<dbReference type="SMART" id="SM00813">
    <property type="entry name" value="Alpha-L-AF_C"/>
    <property type="match status" value="1"/>
</dbReference>
<keyword evidence="7" id="KW-0326">Glycosidase</keyword>
<evidence type="ECO:0000313" key="9">
    <source>
        <dbReference type="EMBL" id="SMB97733.1"/>
    </source>
</evidence>